<organism evidence="2 3">
    <name type="scientific">Trichostrongylus colubriformis</name>
    <name type="common">Black scour worm</name>
    <dbReference type="NCBI Taxonomy" id="6319"/>
    <lineage>
        <taxon>Eukaryota</taxon>
        <taxon>Metazoa</taxon>
        <taxon>Ecdysozoa</taxon>
        <taxon>Nematoda</taxon>
        <taxon>Chromadorea</taxon>
        <taxon>Rhabditida</taxon>
        <taxon>Rhabditina</taxon>
        <taxon>Rhabditomorpha</taxon>
        <taxon>Strongyloidea</taxon>
        <taxon>Trichostrongylidae</taxon>
        <taxon>Trichostrongylus</taxon>
    </lineage>
</organism>
<name>A0AAN8EYH8_TRICO</name>
<sequence length="96" mass="10294">SIAGQRVGFKLIWTAVEGLFDELNPSSALTSSEQHRGTATADTCTQFTCQGGQICVEQDQGVCAMRPQLCIHSSLVCNGVQNCVEGDDSDEQHCKC</sequence>
<keyword evidence="3" id="KW-1185">Reference proteome</keyword>
<protein>
    <submittedName>
        <fullName evidence="2">Uncharacterized protein</fullName>
    </submittedName>
</protein>
<dbReference type="InterPro" id="IPR036055">
    <property type="entry name" value="LDL_receptor-like_sf"/>
</dbReference>
<dbReference type="AlphaFoldDB" id="A0AAN8EYH8"/>
<dbReference type="SUPFAM" id="SSF57424">
    <property type="entry name" value="LDL receptor-like module"/>
    <property type="match status" value="1"/>
</dbReference>
<dbReference type="Proteomes" id="UP001331761">
    <property type="component" value="Unassembled WGS sequence"/>
</dbReference>
<gene>
    <name evidence="2" type="ORF">GCK32_019649</name>
</gene>
<dbReference type="Gene3D" id="4.10.400.10">
    <property type="entry name" value="Low-density Lipoprotein Receptor"/>
    <property type="match status" value="1"/>
</dbReference>
<evidence type="ECO:0000256" key="1">
    <source>
        <dbReference type="ARBA" id="ARBA00023157"/>
    </source>
</evidence>
<feature type="non-terminal residue" evidence="2">
    <location>
        <position position="1"/>
    </location>
</feature>
<dbReference type="EMBL" id="WIXE01024566">
    <property type="protein sequence ID" value="KAK5965499.1"/>
    <property type="molecule type" value="Genomic_DNA"/>
</dbReference>
<proteinExistence type="predicted"/>
<evidence type="ECO:0000313" key="2">
    <source>
        <dbReference type="EMBL" id="KAK5965499.1"/>
    </source>
</evidence>
<evidence type="ECO:0000313" key="3">
    <source>
        <dbReference type="Proteomes" id="UP001331761"/>
    </source>
</evidence>
<keyword evidence="1" id="KW-1015">Disulfide bond</keyword>
<reference evidence="2 3" key="1">
    <citation type="submission" date="2019-10" db="EMBL/GenBank/DDBJ databases">
        <title>Assembly and Annotation for the nematode Trichostrongylus colubriformis.</title>
        <authorList>
            <person name="Martin J."/>
        </authorList>
    </citation>
    <scope>NUCLEOTIDE SEQUENCE [LARGE SCALE GENOMIC DNA]</scope>
    <source>
        <strain evidence="2">G859</strain>
        <tissue evidence="2">Whole worm</tissue>
    </source>
</reference>
<comment type="caution">
    <text evidence="2">The sequence shown here is derived from an EMBL/GenBank/DDBJ whole genome shotgun (WGS) entry which is preliminary data.</text>
</comment>
<accession>A0AAN8EYH8</accession>